<organism evidence="2 3">
    <name type="scientific">Eumeta variegata</name>
    <name type="common">Bagworm moth</name>
    <name type="synonym">Eumeta japonica</name>
    <dbReference type="NCBI Taxonomy" id="151549"/>
    <lineage>
        <taxon>Eukaryota</taxon>
        <taxon>Metazoa</taxon>
        <taxon>Ecdysozoa</taxon>
        <taxon>Arthropoda</taxon>
        <taxon>Hexapoda</taxon>
        <taxon>Insecta</taxon>
        <taxon>Pterygota</taxon>
        <taxon>Neoptera</taxon>
        <taxon>Endopterygota</taxon>
        <taxon>Lepidoptera</taxon>
        <taxon>Glossata</taxon>
        <taxon>Ditrysia</taxon>
        <taxon>Tineoidea</taxon>
        <taxon>Psychidae</taxon>
        <taxon>Oiketicinae</taxon>
        <taxon>Eumeta</taxon>
    </lineage>
</organism>
<evidence type="ECO:0000313" key="2">
    <source>
        <dbReference type="EMBL" id="GBP21923.1"/>
    </source>
</evidence>
<keyword evidence="1" id="KW-0472">Membrane</keyword>
<reference evidence="2 3" key="1">
    <citation type="journal article" date="2019" name="Commun. Biol.">
        <title>The bagworm genome reveals a unique fibroin gene that provides high tensile strength.</title>
        <authorList>
            <person name="Kono N."/>
            <person name="Nakamura H."/>
            <person name="Ohtoshi R."/>
            <person name="Tomita M."/>
            <person name="Numata K."/>
            <person name="Arakawa K."/>
        </authorList>
    </citation>
    <scope>NUCLEOTIDE SEQUENCE [LARGE SCALE GENOMIC DNA]</scope>
</reference>
<dbReference type="AlphaFoldDB" id="A0A4C1U6C2"/>
<comment type="caution">
    <text evidence="2">The sequence shown here is derived from an EMBL/GenBank/DDBJ whole genome shotgun (WGS) entry which is preliminary data.</text>
</comment>
<dbReference type="EMBL" id="BGZK01000134">
    <property type="protein sequence ID" value="GBP21923.1"/>
    <property type="molecule type" value="Genomic_DNA"/>
</dbReference>
<sequence length="107" mass="12266">MVSTLKSYSTSFLPLISVIVPQAGYTINTISMTVVYTTVRFLRNFLARMAKRNARSGRKVIGLGPSRLAAHPTFDRLEAKRHTSYDSLPHMIVVRYWPLLPIRMRRT</sequence>
<protein>
    <submittedName>
        <fullName evidence="2">Uncharacterized protein</fullName>
    </submittedName>
</protein>
<feature type="transmembrane region" description="Helical" evidence="1">
    <location>
        <begin position="12"/>
        <end position="42"/>
    </location>
</feature>
<name>A0A4C1U6C2_EUMVA</name>
<evidence type="ECO:0000256" key="1">
    <source>
        <dbReference type="SAM" id="Phobius"/>
    </source>
</evidence>
<proteinExistence type="predicted"/>
<accession>A0A4C1U6C2</accession>
<keyword evidence="1" id="KW-0812">Transmembrane</keyword>
<keyword evidence="1" id="KW-1133">Transmembrane helix</keyword>
<gene>
    <name evidence="2" type="ORF">EVAR_7136_1</name>
</gene>
<evidence type="ECO:0000313" key="3">
    <source>
        <dbReference type="Proteomes" id="UP000299102"/>
    </source>
</evidence>
<dbReference type="Proteomes" id="UP000299102">
    <property type="component" value="Unassembled WGS sequence"/>
</dbReference>
<keyword evidence="3" id="KW-1185">Reference proteome</keyword>